<evidence type="ECO:0000256" key="1">
    <source>
        <dbReference type="ARBA" id="ARBA00022670"/>
    </source>
</evidence>
<gene>
    <name evidence="8" type="ORF">FGU65_01280</name>
</gene>
<sequence>MSECHDDYEGRAMRKNVFLAVFAVIVLGIVVAGVGLPYLHPAAPGADTIGILSIPNIVGSSGPYVLAAPFPDVNESYPVYRTVLPGNGTGEKRRLDNLFGVSGDAKTPEPSAGSVYYYVNSGAFQYIIPEKAYPYTTHQQPDIPSDEETRAIATAYLKERGLLSDGVYFEDVSVGSSCGSIGPTVTEYILTKHVHFIKKIQGLRVYNAGITVSIGENGEVVAVSNSLRKFDPKPVRDVKIIMPEQACQRLCSGNLTKDPLPWEYDKIMVTDISLGYWMEIQTEPQEYIAPVYAFSCTATWNGKSAEVVRYVPAVDPAEMEGLT</sequence>
<evidence type="ECO:0000256" key="3">
    <source>
        <dbReference type="ARBA" id="ARBA00022801"/>
    </source>
</evidence>
<dbReference type="Pfam" id="PF07504">
    <property type="entry name" value="FTP"/>
    <property type="match status" value="1"/>
</dbReference>
<feature type="domain" description="FTP" evidence="7">
    <location>
        <begin position="191"/>
        <end position="227"/>
    </location>
</feature>
<organism evidence="8 9">
    <name type="scientific">Methanoculleus frigidifontis</name>
    <dbReference type="NCBI Taxonomy" id="2584085"/>
    <lineage>
        <taxon>Archaea</taxon>
        <taxon>Methanobacteriati</taxon>
        <taxon>Methanobacteriota</taxon>
        <taxon>Stenosarchaea group</taxon>
        <taxon>Methanomicrobia</taxon>
        <taxon>Methanomicrobiales</taxon>
        <taxon>Methanomicrobiaceae</taxon>
        <taxon>Methanoculleus</taxon>
    </lineage>
</organism>
<evidence type="ECO:0000256" key="6">
    <source>
        <dbReference type="SAM" id="Phobius"/>
    </source>
</evidence>
<protein>
    <recommendedName>
        <fullName evidence="7">FTP domain-containing protein</fullName>
    </recommendedName>
</protein>
<keyword evidence="6" id="KW-0472">Membrane</keyword>
<dbReference type="RefSeq" id="WP_301662585.1">
    <property type="nucleotide sequence ID" value="NZ_VCYH01000001.1"/>
</dbReference>
<evidence type="ECO:0000256" key="2">
    <source>
        <dbReference type="ARBA" id="ARBA00022723"/>
    </source>
</evidence>
<evidence type="ECO:0000256" key="4">
    <source>
        <dbReference type="ARBA" id="ARBA00022833"/>
    </source>
</evidence>
<accession>A0ABT8M6I1</accession>
<name>A0ABT8M6I1_9EURY</name>
<evidence type="ECO:0000313" key="9">
    <source>
        <dbReference type="Proteomes" id="UP001168338"/>
    </source>
</evidence>
<keyword evidence="1" id="KW-0645">Protease</keyword>
<keyword evidence="9" id="KW-1185">Reference proteome</keyword>
<feature type="transmembrane region" description="Helical" evidence="6">
    <location>
        <begin position="17"/>
        <end position="39"/>
    </location>
</feature>
<keyword evidence="3" id="KW-0378">Hydrolase</keyword>
<reference evidence="8" key="1">
    <citation type="submission" date="2019-05" db="EMBL/GenBank/DDBJ databases">
        <title>Methanoculleus sp. FWC-SCC1, a methanogenic archaeon isolated from deep marine cold seep.</title>
        <authorList>
            <person name="Chen Y.-W."/>
            <person name="Chen S.-C."/>
            <person name="Teng N.-H."/>
            <person name="Lai M.-C."/>
        </authorList>
    </citation>
    <scope>NUCLEOTIDE SEQUENCE</scope>
    <source>
        <strain evidence="8">FWC-SCC1</strain>
    </source>
</reference>
<comment type="caution">
    <text evidence="8">The sequence shown here is derived from an EMBL/GenBank/DDBJ whole genome shotgun (WGS) entry which is preliminary data.</text>
</comment>
<keyword evidence="5" id="KW-0482">Metalloprotease</keyword>
<evidence type="ECO:0000259" key="7">
    <source>
        <dbReference type="Pfam" id="PF07504"/>
    </source>
</evidence>
<keyword evidence="4" id="KW-0862">Zinc</keyword>
<evidence type="ECO:0000256" key="5">
    <source>
        <dbReference type="ARBA" id="ARBA00023049"/>
    </source>
</evidence>
<keyword evidence="2" id="KW-0479">Metal-binding</keyword>
<keyword evidence="6" id="KW-0812">Transmembrane</keyword>
<keyword evidence="6" id="KW-1133">Transmembrane helix</keyword>
<dbReference type="InterPro" id="IPR011096">
    <property type="entry name" value="FTP_domain"/>
</dbReference>
<dbReference type="EMBL" id="VCYH01000001">
    <property type="protein sequence ID" value="MDN7023544.1"/>
    <property type="molecule type" value="Genomic_DNA"/>
</dbReference>
<dbReference type="Proteomes" id="UP001168338">
    <property type="component" value="Unassembled WGS sequence"/>
</dbReference>
<evidence type="ECO:0000313" key="8">
    <source>
        <dbReference type="EMBL" id="MDN7023544.1"/>
    </source>
</evidence>
<proteinExistence type="predicted"/>